<evidence type="ECO:0000256" key="2">
    <source>
        <dbReference type="ARBA" id="ARBA00022475"/>
    </source>
</evidence>
<feature type="transmembrane region" description="Helical" evidence="6">
    <location>
        <begin position="104"/>
        <end position="129"/>
    </location>
</feature>
<dbReference type="AlphaFoldDB" id="A0A4R0K372"/>
<dbReference type="EMBL" id="SJKB01000019">
    <property type="protein sequence ID" value="TCC54451.1"/>
    <property type="molecule type" value="Genomic_DNA"/>
</dbReference>
<dbReference type="RefSeq" id="WP_131365218.1">
    <property type="nucleotide sequence ID" value="NZ_SJKB01000019.1"/>
</dbReference>
<feature type="transmembrane region" description="Helical" evidence="6">
    <location>
        <begin position="174"/>
        <end position="198"/>
    </location>
</feature>
<dbReference type="InterPro" id="IPR011701">
    <property type="entry name" value="MFS"/>
</dbReference>
<dbReference type="OrthoDB" id="3227279at2"/>
<feature type="transmembrane region" description="Helical" evidence="6">
    <location>
        <begin position="297"/>
        <end position="318"/>
    </location>
</feature>
<evidence type="ECO:0000256" key="5">
    <source>
        <dbReference type="ARBA" id="ARBA00023136"/>
    </source>
</evidence>
<keyword evidence="3 6" id="KW-0812">Transmembrane</keyword>
<evidence type="ECO:0000313" key="8">
    <source>
        <dbReference type="Proteomes" id="UP000291144"/>
    </source>
</evidence>
<accession>A0A4R0K372</accession>
<keyword evidence="5 6" id="KW-0472">Membrane</keyword>
<name>A0A4R0K372_9ACTN</name>
<dbReference type="SUPFAM" id="SSF103473">
    <property type="entry name" value="MFS general substrate transporter"/>
    <property type="match status" value="1"/>
</dbReference>
<feature type="transmembrane region" description="Helical" evidence="6">
    <location>
        <begin position="236"/>
        <end position="252"/>
    </location>
</feature>
<dbReference type="CDD" id="cd06173">
    <property type="entry name" value="MFS_MefA_like"/>
    <property type="match status" value="1"/>
</dbReference>
<dbReference type="GO" id="GO:0022857">
    <property type="term" value="F:transmembrane transporter activity"/>
    <property type="evidence" value="ECO:0007669"/>
    <property type="project" value="InterPro"/>
</dbReference>
<evidence type="ECO:0000256" key="4">
    <source>
        <dbReference type="ARBA" id="ARBA00022989"/>
    </source>
</evidence>
<comment type="caution">
    <text evidence="7">The sequence shown here is derived from an EMBL/GenBank/DDBJ whole genome shotgun (WGS) entry which is preliminary data.</text>
</comment>
<dbReference type="Gene3D" id="1.20.1250.20">
    <property type="entry name" value="MFS general substrate transporter like domains"/>
    <property type="match status" value="1"/>
</dbReference>
<dbReference type="GO" id="GO:0005886">
    <property type="term" value="C:plasma membrane"/>
    <property type="evidence" value="ECO:0007669"/>
    <property type="project" value="UniProtKB-SubCell"/>
</dbReference>
<feature type="transmembrane region" description="Helical" evidence="6">
    <location>
        <begin position="64"/>
        <end position="84"/>
    </location>
</feature>
<feature type="transmembrane region" description="Helical" evidence="6">
    <location>
        <begin position="385"/>
        <end position="406"/>
    </location>
</feature>
<reference evidence="7 8" key="1">
    <citation type="submission" date="2019-02" db="EMBL/GenBank/DDBJ databases">
        <title>Kribbella capetownensis sp. nov. and Kribbella speibonae sp. nov., isolated from soil.</title>
        <authorList>
            <person name="Curtis S.M."/>
            <person name="Norton I."/>
            <person name="Everest G.J."/>
            <person name="Meyers P.R."/>
        </authorList>
    </citation>
    <scope>NUCLEOTIDE SEQUENCE [LARGE SCALE GENOMIC DNA]</scope>
    <source>
        <strain evidence="7 8">NRRL B-24813</strain>
    </source>
</reference>
<evidence type="ECO:0000256" key="3">
    <source>
        <dbReference type="ARBA" id="ARBA00022692"/>
    </source>
</evidence>
<evidence type="ECO:0000313" key="7">
    <source>
        <dbReference type="EMBL" id="TCC54451.1"/>
    </source>
</evidence>
<comment type="subcellular location">
    <subcellularLocation>
        <location evidence="1">Cell membrane</location>
        <topology evidence="1">Multi-pass membrane protein</topology>
    </subcellularLocation>
</comment>
<dbReference type="PANTHER" id="PTHR23513">
    <property type="entry name" value="INTEGRAL MEMBRANE EFFLUX PROTEIN-RELATED"/>
    <property type="match status" value="1"/>
</dbReference>
<protein>
    <submittedName>
        <fullName evidence="7">MFS transporter</fullName>
    </submittedName>
</protein>
<organism evidence="7 8">
    <name type="scientific">Kribbella pittospori</name>
    <dbReference type="NCBI Taxonomy" id="722689"/>
    <lineage>
        <taxon>Bacteria</taxon>
        <taxon>Bacillati</taxon>
        <taxon>Actinomycetota</taxon>
        <taxon>Actinomycetes</taxon>
        <taxon>Propionibacteriales</taxon>
        <taxon>Kribbellaceae</taxon>
        <taxon>Kribbella</taxon>
    </lineage>
</organism>
<feature type="transmembrane region" description="Helical" evidence="6">
    <location>
        <begin position="358"/>
        <end position="379"/>
    </location>
</feature>
<proteinExistence type="predicted"/>
<keyword evidence="4 6" id="KW-1133">Transmembrane helix</keyword>
<dbReference type="Proteomes" id="UP000291144">
    <property type="component" value="Unassembled WGS sequence"/>
</dbReference>
<evidence type="ECO:0000256" key="6">
    <source>
        <dbReference type="SAM" id="Phobius"/>
    </source>
</evidence>
<gene>
    <name evidence="7" type="ORF">E0H73_39080</name>
</gene>
<keyword evidence="2" id="KW-1003">Cell membrane</keyword>
<keyword evidence="8" id="KW-1185">Reference proteome</keyword>
<dbReference type="Pfam" id="PF07690">
    <property type="entry name" value="MFS_1"/>
    <property type="match status" value="1"/>
</dbReference>
<evidence type="ECO:0000256" key="1">
    <source>
        <dbReference type="ARBA" id="ARBA00004651"/>
    </source>
</evidence>
<dbReference type="InterPro" id="IPR036259">
    <property type="entry name" value="MFS_trans_sf"/>
</dbReference>
<sequence>MTRSAESARPDPADRPATYGEVFAVAEFRWMWGAQLGSVIGDQLARVALAVLVFDRTGSAGLSAVTYALTFLPDIVAGPLLSWLADRFPRRRVMVWCDLARALLVALMAIPGAPIWLLCVLLVAVQLLAAPFQSARAAMLPDILTGDTYVLASSVSNVTAQAAQLAGFVTGGTLVAAFGTSQALAVDAATFLLSAVLVRVGVRDRPLPTATSSADRISWWGSLSAGARLVWGDRRLRYLIALACVAGFYVSVEGLAAPYAAVVGGGPLAVGLLLAANPAGQMVGMLLLTRLAPARRLALMGPLAVGSCVPLIVCFIHPGLWVTVALWVVSGLCSSYQLAANASFVLTVPDAQRGQAFGLARTALIVSQGLGVLAAGAAADRWHPASVVAIAGALGTAVALGAAIGYRRTTTSPH</sequence>
<dbReference type="PANTHER" id="PTHR23513:SF11">
    <property type="entry name" value="STAPHYLOFERRIN A TRANSPORTER"/>
    <property type="match status" value="1"/>
</dbReference>
<feature type="transmembrane region" description="Helical" evidence="6">
    <location>
        <begin position="324"/>
        <end position="346"/>
    </location>
</feature>